<protein>
    <recommendedName>
        <fullName evidence="11">RNA polymerase II-associated protein 1</fullName>
    </recommendedName>
</protein>
<comment type="caution">
    <text evidence="9">The sequence shown here is derived from an EMBL/GenBank/DDBJ whole genome shotgun (WGS) entry which is preliminary data.</text>
</comment>
<dbReference type="Proteomes" id="UP000663852">
    <property type="component" value="Unassembled WGS sequence"/>
</dbReference>
<dbReference type="Pfam" id="PF08620">
    <property type="entry name" value="RPAP1_C"/>
    <property type="match status" value="1"/>
</dbReference>
<dbReference type="GO" id="GO:0006366">
    <property type="term" value="P:transcription by RNA polymerase II"/>
    <property type="evidence" value="ECO:0007669"/>
    <property type="project" value="InterPro"/>
</dbReference>
<dbReference type="PANTHER" id="PTHR21483:SF18">
    <property type="entry name" value="RNA POLYMERASE II-ASSOCIATED PROTEIN 1"/>
    <property type="match status" value="1"/>
</dbReference>
<evidence type="ECO:0000256" key="3">
    <source>
        <dbReference type="ARBA" id="ARBA00023163"/>
    </source>
</evidence>
<gene>
    <name evidence="9" type="ORF">EDS130_LOCUS19163</name>
</gene>
<dbReference type="EMBL" id="CAJNOJ010000091">
    <property type="protein sequence ID" value="CAF1084779.1"/>
    <property type="molecule type" value="Genomic_DNA"/>
</dbReference>
<dbReference type="InterPro" id="IPR013929">
    <property type="entry name" value="RPAP1_C"/>
</dbReference>
<comment type="similarity">
    <text evidence="2">Belongs to the RPAP1 family.</text>
</comment>
<keyword evidence="4" id="KW-0539">Nucleus</keyword>
<evidence type="ECO:0000256" key="5">
    <source>
        <dbReference type="SAM" id="MobiDB-lite"/>
    </source>
</evidence>
<dbReference type="InterPro" id="IPR057989">
    <property type="entry name" value="TPR_RPAP1/MINIYO-like"/>
</dbReference>
<dbReference type="InterPro" id="IPR039913">
    <property type="entry name" value="RPAP1/Rba50"/>
</dbReference>
<sequence>MNNDLQVRPKPKFGVSDDDEDEMLNYQELFQRSNLQPSAQVIREPKIKRQQSTENEDRKRKTSNIDLTETTVMRPIIVERDVSSTPIQLPKPINDSFPQAKYRGNEDDLEKITVPNVKKASMFAKQMYRDGKLKVCQELEEKKSSIQNEKMSHSKLLTGCGLGEVTGERELQRIHNENVERLNSMNENEILEEREKLLKSLDPKLIAFIRKRTKQEDEGLIYRPSASTAQPMDIENQKSTTIPIETDSCWLHMDKVEYEKLEWMKDLPTPSAQRAPDESNPDGVPARFDFKGNLMSRTADISVTAALHHHGEEPEAAGYTLEELFHLSRSAVLQQRVIALQTLANIIRQAHTGVYDLDLQLPLIQKLLEAGIVFLIRWAMDEQIEAIYMVAVECLANLIAPRKDEEILSRTTHWPCGYYEPSLTPAEIELGEKKSESDLTDVEILEQDLVKCLFRMNVLKRSVYLLNGMKLLPALTSTITVRNIFHILIRMARHSMTCANQIFEEKQLMDFIVQEFIPEFAIPNDEGHVYGHLLPEALKFCRVLANHGSTLTYNLIHRYELHKRLGNHLVAAMNRSLSSEDNQALAELFSLWRIFILQGHMADEFGSLIPTVILPFCRTCIQQMPNMMISQLLVQLIALFDALIIHITKFIMKHRNSSEEESNAINWSHIDGLFDIILTVEKQTLIETDEEIDLDALQTVGLSCLASFLIGQQLLTINLLDLPLKVHQIRVQFLEPLLRSTSMKKLIETVKLNTATLPTNSTRNLPTLTQTNISSFGFLNALLRLTNIIYQIDKSLPNSKKFITELMLTKNSEIVVYVKKMLNKLTSNSIRKVPWFEQFEHGFLFQFVQILYQEKSDQDLPSIYYEILLALLPSLLKGYHFLAQETFKLIFFDLSYWKRSNEIELADLSLITNESLHLASNQSIIVSSSQRTLLYERAIEHLPSLYTYYKNILHINRSSVDLNICDIHFGNLFQSDDLLKLNIHYSHTLLDITWPYGLLSSLYTNVLTIADENQRLELILNSLRFVYILEMKHSLILYKTLSKTTRFSMIAGIYLLGSEIFLEKNIADYLVAFLNCFNEQNLLQKLETKSNIQSLMTFFDFYRTLVDQYEACSFGDILYSNYLLIPLQQIYDNQLRKQVWIEHSTVLRYLRLKPDQILFPLEHFFVPYENDLEILRYYAQVLLNGTIQKSIQLFLYMIAVHHLNGFLFDQTRTEQFNLQRTIMKTIQSISTNNKILHDELVNYKTFSREGPVIFASLPSIRVHWLQKLLQSRTFKSAYAMLRLIFNGICTVTNTLLNRNETQASTSRWRIFRNFLGSTMSSLGRPLIRSIVNNETVYEYVNTLLSNPTTREHHRRANLGLDRHSRPTFRRRTYHHGGIRIIRPIIHVHVRQ</sequence>
<keyword evidence="3" id="KW-0804">Transcription</keyword>
<evidence type="ECO:0008006" key="11">
    <source>
        <dbReference type="Google" id="ProtNLM"/>
    </source>
</evidence>
<evidence type="ECO:0000256" key="1">
    <source>
        <dbReference type="ARBA" id="ARBA00004123"/>
    </source>
</evidence>
<evidence type="ECO:0000259" key="6">
    <source>
        <dbReference type="Pfam" id="PF08620"/>
    </source>
</evidence>
<name>A0A814MW88_ADIRI</name>
<feature type="domain" description="RPAP1 N-terminal" evidence="7">
    <location>
        <begin position="172"/>
        <end position="215"/>
    </location>
</feature>
<evidence type="ECO:0000259" key="7">
    <source>
        <dbReference type="Pfam" id="PF08621"/>
    </source>
</evidence>
<evidence type="ECO:0000259" key="8">
    <source>
        <dbReference type="Pfam" id="PF25766"/>
    </source>
</evidence>
<proteinExistence type="inferred from homology"/>
<feature type="domain" description="RPAP1 C-terminal" evidence="6">
    <location>
        <begin position="286"/>
        <end position="350"/>
    </location>
</feature>
<organism evidence="9 10">
    <name type="scientific">Adineta ricciae</name>
    <name type="common">Rotifer</name>
    <dbReference type="NCBI Taxonomy" id="249248"/>
    <lineage>
        <taxon>Eukaryota</taxon>
        <taxon>Metazoa</taxon>
        <taxon>Spiralia</taxon>
        <taxon>Gnathifera</taxon>
        <taxon>Rotifera</taxon>
        <taxon>Eurotatoria</taxon>
        <taxon>Bdelloidea</taxon>
        <taxon>Adinetida</taxon>
        <taxon>Adinetidae</taxon>
        <taxon>Adineta</taxon>
    </lineage>
</organism>
<evidence type="ECO:0000313" key="9">
    <source>
        <dbReference type="EMBL" id="CAF1084779.1"/>
    </source>
</evidence>
<feature type="region of interest" description="Disordered" evidence="5">
    <location>
        <begin position="1"/>
        <end position="65"/>
    </location>
</feature>
<dbReference type="Pfam" id="PF25766">
    <property type="entry name" value="TPR_RPAP1"/>
    <property type="match status" value="1"/>
</dbReference>
<accession>A0A814MW88</accession>
<comment type="subcellular location">
    <subcellularLocation>
        <location evidence="1">Nucleus</location>
    </subcellularLocation>
</comment>
<dbReference type="Pfam" id="PF08621">
    <property type="entry name" value="RPAP1_N"/>
    <property type="match status" value="1"/>
</dbReference>
<evidence type="ECO:0000256" key="2">
    <source>
        <dbReference type="ARBA" id="ARBA00009953"/>
    </source>
</evidence>
<feature type="compositionally biased region" description="Polar residues" evidence="5">
    <location>
        <begin position="28"/>
        <end position="39"/>
    </location>
</feature>
<feature type="domain" description="RPAP1/MINIYO-like TPR repeats" evidence="8">
    <location>
        <begin position="1010"/>
        <end position="1214"/>
    </location>
</feature>
<evidence type="ECO:0000256" key="4">
    <source>
        <dbReference type="ARBA" id="ARBA00023242"/>
    </source>
</evidence>
<dbReference type="InterPro" id="IPR013930">
    <property type="entry name" value="RPAP1_N"/>
</dbReference>
<dbReference type="PANTHER" id="PTHR21483">
    <property type="entry name" value="RNA POLYMERASE II-ASSOCIATED PROTEIN 1"/>
    <property type="match status" value="1"/>
</dbReference>
<reference evidence="9" key="1">
    <citation type="submission" date="2021-02" db="EMBL/GenBank/DDBJ databases">
        <authorList>
            <person name="Nowell W R."/>
        </authorList>
    </citation>
    <scope>NUCLEOTIDE SEQUENCE</scope>
</reference>
<dbReference type="OrthoDB" id="348201at2759"/>
<evidence type="ECO:0000313" key="10">
    <source>
        <dbReference type="Proteomes" id="UP000663852"/>
    </source>
</evidence>